<accession>A0ABU7BS46</accession>
<feature type="non-terminal residue" evidence="2">
    <location>
        <position position="1"/>
    </location>
</feature>
<evidence type="ECO:0008006" key="4">
    <source>
        <dbReference type="Google" id="ProtNLM"/>
    </source>
</evidence>
<protein>
    <recommendedName>
        <fullName evidence="4">Vitellogenin</fullName>
    </recommendedName>
</protein>
<comment type="caution">
    <text evidence="2">The sequence shown here is derived from an EMBL/GenBank/DDBJ whole genome shotgun (WGS) entry which is preliminary data.</text>
</comment>
<gene>
    <name evidence="2" type="ORF">ATANTOWER_030945</name>
</gene>
<dbReference type="Proteomes" id="UP001345963">
    <property type="component" value="Unassembled WGS sequence"/>
</dbReference>
<evidence type="ECO:0000313" key="2">
    <source>
        <dbReference type="EMBL" id="MED6253482.1"/>
    </source>
</evidence>
<keyword evidence="3" id="KW-1185">Reference proteome</keyword>
<dbReference type="EMBL" id="JAHUTI010067486">
    <property type="protein sequence ID" value="MED6253482.1"/>
    <property type="molecule type" value="Genomic_DNA"/>
</dbReference>
<organism evidence="2 3">
    <name type="scientific">Ataeniobius toweri</name>
    <dbReference type="NCBI Taxonomy" id="208326"/>
    <lineage>
        <taxon>Eukaryota</taxon>
        <taxon>Metazoa</taxon>
        <taxon>Chordata</taxon>
        <taxon>Craniata</taxon>
        <taxon>Vertebrata</taxon>
        <taxon>Euteleostomi</taxon>
        <taxon>Actinopterygii</taxon>
        <taxon>Neopterygii</taxon>
        <taxon>Teleostei</taxon>
        <taxon>Neoteleostei</taxon>
        <taxon>Acanthomorphata</taxon>
        <taxon>Ovalentaria</taxon>
        <taxon>Atherinomorphae</taxon>
        <taxon>Cyprinodontiformes</taxon>
        <taxon>Goodeidae</taxon>
        <taxon>Ataeniobius</taxon>
    </lineage>
</organism>
<evidence type="ECO:0000313" key="3">
    <source>
        <dbReference type="Proteomes" id="UP001345963"/>
    </source>
</evidence>
<reference evidence="2 3" key="1">
    <citation type="submission" date="2021-07" db="EMBL/GenBank/DDBJ databases">
        <authorList>
            <person name="Palmer J.M."/>
        </authorList>
    </citation>
    <scope>NUCLEOTIDE SEQUENCE [LARGE SCALE GENOMIC DNA]</scope>
    <source>
        <strain evidence="2 3">AT_MEX2019</strain>
        <tissue evidence="2">Muscle</tissue>
    </source>
</reference>
<evidence type="ECO:0000256" key="1">
    <source>
        <dbReference type="SAM" id="MobiDB-lite"/>
    </source>
</evidence>
<feature type="region of interest" description="Disordered" evidence="1">
    <location>
        <begin position="93"/>
        <end position="132"/>
    </location>
</feature>
<proteinExistence type="predicted"/>
<sequence>QVGPGPQALITKALTNSQQDDRKSDVNISAVFTLLTLPSNSDVLSYLWSQITNPEQGGVEQWKTGNIEKVGLRPSSGHFWMSPVPAEFTSTKDVRITDSPDGPSTFKKTKQRCKTDTRRYMSNPKSHKLKHK</sequence>
<name>A0ABU7BS46_9TELE</name>